<dbReference type="HOGENOM" id="CLU_195982_1_1_6"/>
<dbReference type="eggNOG" id="ENOG5033CC9">
    <property type="taxonomic scope" value="Bacteria"/>
</dbReference>
<accession>D8K9Y7</accession>
<dbReference type="AlphaFoldDB" id="D8K9Y7"/>
<protein>
    <recommendedName>
        <fullName evidence="3">Prevent-host-death family protein</fullName>
    </recommendedName>
</protein>
<organism evidence="1 2">
    <name type="scientific">Nitrosococcus watsoni (strain C-113)</name>
    <dbReference type="NCBI Taxonomy" id="105559"/>
    <lineage>
        <taxon>Bacteria</taxon>
        <taxon>Pseudomonadati</taxon>
        <taxon>Pseudomonadota</taxon>
        <taxon>Gammaproteobacteria</taxon>
        <taxon>Chromatiales</taxon>
        <taxon>Chromatiaceae</taxon>
        <taxon>Nitrosococcus</taxon>
    </lineage>
</organism>
<reference evidence="1 2" key="1">
    <citation type="submission" date="2010-06" db="EMBL/GenBank/DDBJ databases">
        <title>Complete sequence of chromosome of Nitrosococcus watsoni C-113.</title>
        <authorList>
            <consortium name="US DOE Joint Genome Institute"/>
            <person name="Lucas S."/>
            <person name="Copeland A."/>
            <person name="Lapidus A."/>
            <person name="Cheng J.-F."/>
            <person name="Bruce D."/>
            <person name="Goodwin L."/>
            <person name="Pitluck S."/>
            <person name="Malfatti S.A."/>
            <person name="Chain P.S.G."/>
            <person name="Land M."/>
            <person name="Hauser L."/>
            <person name="Kyrpides N."/>
            <person name="Ivanova N."/>
            <person name="Cambell M.A."/>
            <person name="Heidelberg J.F."/>
            <person name="Klotz M.G."/>
            <person name="Woyke T."/>
        </authorList>
    </citation>
    <scope>NUCLEOTIDE SEQUENCE [LARGE SCALE GENOMIC DNA]</scope>
    <source>
        <strain evidence="1 2">C-113</strain>
    </source>
</reference>
<name>D8K9Y7_NITWC</name>
<gene>
    <name evidence="1" type="ordered locus">Nwat_2561</name>
</gene>
<dbReference type="KEGG" id="nwa:Nwat_2561"/>
<evidence type="ECO:0008006" key="3">
    <source>
        <dbReference type="Google" id="ProtNLM"/>
    </source>
</evidence>
<dbReference type="Proteomes" id="UP000000393">
    <property type="component" value="Chromosome"/>
</dbReference>
<proteinExistence type="predicted"/>
<dbReference type="EMBL" id="CP002086">
    <property type="protein sequence ID" value="ADJ29345.1"/>
    <property type="molecule type" value="Genomic_DNA"/>
</dbReference>
<sequence length="66" mass="7620">MIKLNDLHLEYITDEKGEKKSVILPMSEFEELIEDIEDLAAVAERREEPAISHEDLIIELKKDGLI</sequence>
<evidence type="ECO:0000313" key="1">
    <source>
        <dbReference type="EMBL" id="ADJ29345.1"/>
    </source>
</evidence>
<keyword evidence="2" id="KW-1185">Reference proteome</keyword>
<evidence type="ECO:0000313" key="2">
    <source>
        <dbReference type="Proteomes" id="UP000000393"/>
    </source>
</evidence>
<dbReference type="RefSeq" id="WP_013221413.1">
    <property type="nucleotide sequence ID" value="NC_014315.1"/>
</dbReference>
<dbReference type="STRING" id="105559.Nwat_2561"/>
<dbReference type="InterPro" id="IPR049537">
    <property type="entry name" value="RelB-like"/>
</dbReference>
<dbReference type="Pfam" id="PF18506">
    <property type="entry name" value="RelB-like"/>
    <property type="match status" value="1"/>
</dbReference>